<dbReference type="SUPFAM" id="SSF53850">
    <property type="entry name" value="Periplasmic binding protein-like II"/>
    <property type="match status" value="1"/>
</dbReference>
<dbReference type="GO" id="GO:0003677">
    <property type="term" value="F:DNA binding"/>
    <property type="evidence" value="ECO:0007669"/>
    <property type="project" value="UniProtKB-KW"/>
</dbReference>
<dbReference type="RefSeq" id="WP_286186517.1">
    <property type="nucleotide sequence ID" value="NZ_QXMN01000129.1"/>
</dbReference>
<dbReference type="GO" id="GO:0006355">
    <property type="term" value="P:regulation of DNA-templated transcription"/>
    <property type="evidence" value="ECO:0007669"/>
    <property type="project" value="TreeGrafter"/>
</dbReference>
<dbReference type="EMBL" id="QXMN01000129">
    <property type="protein sequence ID" value="RIX71809.1"/>
    <property type="molecule type" value="Genomic_DNA"/>
</dbReference>
<dbReference type="PANTHER" id="PTHR30118">
    <property type="entry name" value="HTH-TYPE TRANSCRIPTIONAL REGULATOR LEUO-RELATED"/>
    <property type="match status" value="1"/>
</dbReference>
<keyword evidence="3" id="KW-0238">DNA-binding</keyword>
<accession>A0A9X8GS23</accession>
<sequence>TQGIVDHALALRGLKRNVVCTVPAFSSVPVALRRIAAVATVPRVLAESWRDDFGLEVAELPVALPEIQVAMVSHQNRNSDSAVQWLGNLIKAIAQPRI</sequence>
<evidence type="ECO:0000313" key="7">
    <source>
        <dbReference type="Proteomes" id="UP000265619"/>
    </source>
</evidence>
<evidence type="ECO:0000256" key="3">
    <source>
        <dbReference type="ARBA" id="ARBA00023125"/>
    </source>
</evidence>
<reference evidence="6 7" key="1">
    <citation type="submission" date="2018-09" db="EMBL/GenBank/DDBJ databases">
        <title>Acidovorax cavernicola nov. sp. isolated from Gruta de las Maravillas (Aracena, Spain).</title>
        <authorList>
            <person name="Jurado V."/>
            <person name="Gutierrez-Patricio S."/>
            <person name="Gonzalez-Pimentel J.L."/>
            <person name="Miller A.Z."/>
            <person name="Laiz L."/>
            <person name="Saiz-Jimenez C."/>
        </authorList>
    </citation>
    <scope>NUCLEOTIDE SEQUENCE [LARGE SCALE GENOMIC DNA]</scope>
    <source>
        <strain evidence="6 7">1011MAR4D40.2</strain>
    </source>
</reference>
<evidence type="ECO:0000256" key="1">
    <source>
        <dbReference type="ARBA" id="ARBA00009437"/>
    </source>
</evidence>
<feature type="non-terminal residue" evidence="6">
    <location>
        <position position="1"/>
    </location>
</feature>
<feature type="domain" description="LysR substrate-binding" evidence="5">
    <location>
        <begin position="3"/>
        <end position="92"/>
    </location>
</feature>
<dbReference type="PANTHER" id="PTHR30118:SF15">
    <property type="entry name" value="TRANSCRIPTIONAL REGULATORY PROTEIN"/>
    <property type="match status" value="1"/>
</dbReference>
<keyword evidence="7" id="KW-1185">Reference proteome</keyword>
<evidence type="ECO:0000313" key="6">
    <source>
        <dbReference type="EMBL" id="RIX71809.1"/>
    </source>
</evidence>
<evidence type="ECO:0000256" key="2">
    <source>
        <dbReference type="ARBA" id="ARBA00023015"/>
    </source>
</evidence>
<dbReference type="AlphaFoldDB" id="A0A9X8GS23"/>
<proteinExistence type="inferred from homology"/>
<keyword evidence="2" id="KW-0805">Transcription regulation</keyword>
<dbReference type="InterPro" id="IPR050389">
    <property type="entry name" value="LysR-type_TF"/>
</dbReference>
<gene>
    <name evidence="6" type="ORF">D3H34_31550</name>
</gene>
<protein>
    <submittedName>
        <fullName evidence="6">LysR family transcriptional regulator</fullName>
    </submittedName>
</protein>
<keyword evidence="4" id="KW-0804">Transcription</keyword>
<comment type="caution">
    <text evidence="6">The sequence shown here is derived from an EMBL/GenBank/DDBJ whole genome shotgun (WGS) entry which is preliminary data.</text>
</comment>
<dbReference type="Gene3D" id="3.40.190.10">
    <property type="entry name" value="Periplasmic binding protein-like II"/>
    <property type="match status" value="1"/>
</dbReference>
<name>A0A9X8GS23_9BURK</name>
<evidence type="ECO:0000259" key="5">
    <source>
        <dbReference type="Pfam" id="PF03466"/>
    </source>
</evidence>
<dbReference type="InterPro" id="IPR005119">
    <property type="entry name" value="LysR_subst-bd"/>
</dbReference>
<dbReference type="Proteomes" id="UP000265619">
    <property type="component" value="Unassembled WGS sequence"/>
</dbReference>
<evidence type="ECO:0000256" key="4">
    <source>
        <dbReference type="ARBA" id="ARBA00023163"/>
    </source>
</evidence>
<organism evidence="6 7">
    <name type="scientific">Acidovorax cavernicola</name>
    <dbReference type="NCBI Taxonomy" id="1675792"/>
    <lineage>
        <taxon>Bacteria</taxon>
        <taxon>Pseudomonadati</taxon>
        <taxon>Pseudomonadota</taxon>
        <taxon>Betaproteobacteria</taxon>
        <taxon>Burkholderiales</taxon>
        <taxon>Comamonadaceae</taxon>
        <taxon>Acidovorax</taxon>
    </lineage>
</organism>
<comment type="similarity">
    <text evidence="1">Belongs to the LysR transcriptional regulatory family.</text>
</comment>
<dbReference type="Pfam" id="PF03466">
    <property type="entry name" value="LysR_substrate"/>
    <property type="match status" value="1"/>
</dbReference>